<dbReference type="InterPro" id="IPR036412">
    <property type="entry name" value="HAD-like_sf"/>
</dbReference>
<feature type="region of interest" description="Disordered" evidence="6">
    <location>
        <begin position="440"/>
        <end position="461"/>
    </location>
</feature>
<evidence type="ECO:0000313" key="8">
    <source>
        <dbReference type="Proteomes" id="UP001235939"/>
    </source>
</evidence>
<sequence>MDHYSHRHEERSSRHRVFVNRSLHLEKIQFYGFDMDYTLAQYKSPQYEETQFKTLATRLVSIGYPSELTSFEYDPTFPIRGLWFDTRYGNLVKIDPYGNILACVHGFYFLQKEEIYSLYPNKFLQLDESRIFIMNTPFNLPEAYLLACVVDIFSNSPEFTRSSTGVKSGHLFMSYKSMFQDIRDAVDWMHDTGVLKNHTLANLDLYIDKDERMPMLFNRIHENGKKTFLLTNSDYYYTDQIMTHLFDLPNIKNKDWKSYLIIFLLALKNHDSLKGHVYSGGSCDVFTEMIGAKGRDVLYVGDHIFGDILKSKKVKGWRTFLIVPELQWELHVWTSKRELFDRMQELNDQLSETYRDLDSSCKNNPDITELNDTIAEASKELEKAYGRFGSLFRFGSRQTFFANQIHRFADLYSSSYINLIYYPFGFMFKAPPMLMPHEATVEHRNSDEEDEGQLVNGHQKN</sequence>
<evidence type="ECO:0000256" key="6">
    <source>
        <dbReference type="SAM" id="MobiDB-lite"/>
    </source>
</evidence>
<dbReference type="SUPFAM" id="SSF56784">
    <property type="entry name" value="HAD-like"/>
    <property type="match status" value="1"/>
</dbReference>
<dbReference type="EMBL" id="CP092867">
    <property type="protein sequence ID" value="UYV67262.1"/>
    <property type="molecule type" value="Genomic_DNA"/>
</dbReference>
<dbReference type="Gene3D" id="3.40.50.1000">
    <property type="entry name" value="HAD superfamily/HAD-like"/>
    <property type="match status" value="3"/>
</dbReference>
<protein>
    <submittedName>
        <fullName evidence="7">NT5C2</fullName>
    </submittedName>
</protein>
<dbReference type="NCBIfam" id="TIGR02244">
    <property type="entry name" value="HAD-IG-Ncltidse"/>
    <property type="match status" value="1"/>
</dbReference>
<name>A0ABY6KHL2_9ARAC</name>
<evidence type="ECO:0000256" key="3">
    <source>
        <dbReference type="ARBA" id="ARBA00022801"/>
    </source>
</evidence>
<evidence type="ECO:0000256" key="5">
    <source>
        <dbReference type="SAM" id="Coils"/>
    </source>
</evidence>
<keyword evidence="2" id="KW-0479">Metal-binding</keyword>
<dbReference type="CDD" id="cd07522">
    <property type="entry name" value="HAD_cN-II"/>
    <property type="match status" value="1"/>
</dbReference>
<gene>
    <name evidence="7" type="ORF">LAZ67_5000080</name>
</gene>
<keyword evidence="5" id="KW-0175">Coiled coil</keyword>
<dbReference type="Pfam" id="PF05761">
    <property type="entry name" value="5_nucleotid"/>
    <property type="match status" value="2"/>
</dbReference>
<proteinExistence type="inferred from homology"/>
<dbReference type="InterPro" id="IPR008380">
    <property type="entry name" value="HAD-SF_hydro_IG_5-nucl"/>
</dbReference>
<evidence type="ECO:0000256" key="1">
    <source>
        <dbReference type="ARBA" id="ARBA00009589"/>
    </source>
</evidence>
<dbReference type="PANTHER" id="PTHR12103">
    <property type="entry name" value="5'-NUCLEOTIDASE DOMAIN-CONTAINING"/>
    <property type="match status" value="1"/>
</dbReference>
<evidence type="ECO:0000256" key="4">
    <source>
        <dbReference type="ARBA" id="ARBA00022842"/>
    </source>
</evidence>
<accession>A0ABY6KHL2</accession>
<feature type="coiled-coil region" evidence="5">
    <location>
        <begin position="336"/>
        <end position="387"/>
    </location>
</feature>
<dbReference type="PIRSF" id="PIRSF017434">
    <property type="entry name" value="Purine_5'-nucleotidase"/>
    <property type="match status" value="1"/>
</dbReference>
<keyword evidence="8" id="KW-1185">Reference proteome</keyword>
<organism evidence="7 8">
    <name type="scientific">Cordylochernes scorpioides</name>
    <dbReference type="NCBI Taxonomy" id="51811"/>
    <lineage>
        <taxon>Eukaryota</taxon>
        <taxon>Metazoa</taxon>
        <taxon>Ecdysozoa</taxon>
        <taxon>Arthropoda</taxon>
        <taxon>Chelicerata</taxon>
        <taxon>Arachnida</taxon>
        <taxon>Pseudoscorpiones</taxon>
        <taxon>Cheliferoidea</taxon>
        <taxon>Chernetidae</taxon>
        <taxon>Cordylochernes</taxon>
    </lineage>
</organism>
<dbReference type="Proteomes" id="UP001235939">
    <property type="component" value="Chromosome 05"/>
</dbReference>
<dbReference type="PANTHER" id="PTHR12103:SF15">
    <property type="entry name" value="CYTOSOLIC PURINE 5'-NUCLEOTIDASE"/>
    <property type="match status" value="1"/>
</dbReference>
<dbReference type="InterPro" id="IPR023214">
    <property type="entry name" value="HAD_sf"/>
</dbReference>
<reference evidence="7 8" key="1">
    <citation type="submission" date="2022-01" db="EMBL/GenBank/DDBJ databases">
        <title>A chromosomal length assembly of Cordylochernes scorpioides.</title>
        <authorList>
            <person name="Zeh D."/>
            <person name="Zeh J."/>
        </authorList>
    </citation>
    <scope>NUCLEOTIDE SEQUENCE [LARGE SCALE GENOMIC DNA]</scope>
    <source>
        <strain evidence="7">IN4F17</strain>
        <tissue evidence="7">Whole Body</tissue>
    </source>
</reference>
<comment type="similarity">
    <text evidence="1">Belongs to the 5'(3')-deoxyribonucleotidase family.</text>
</comment>
<keyword evidence="3" id="KW-0378">Hydrolase</keyword>
<dbReference type="InterPro" id="IPR016695">
    <property type="entry name" value="Pur_nucleotidase"/>
</dbReference>
<keyword evidence="4" id="KW-0460">Magnesium</keyword>
<evidence type="ECO:0000313" key="7">
    <source>
        <dbReference type="EMBL" id="UYV67262.1"/>
    </source>
</evidence>
<evidence type="ECO:0000256" key="2">
    <source>
        <dbReference type="ARBA" id="ARBA00022723"/>
    </source>
</evidence>